<evidence type="ECO:0008006" key="4">
    <source>
        <dbReference type="Google" id="ProtNLM"/>
    </source>
</evidence>
<evidence type="ECO:0000256" key="1">
    <source>
        <dbReference type="SAM" id="Phobius"/>
    </source>
</evidence>
<feature type="transmembrane region" description="Helical" evidence="1">
    <location>
        <begin position="28"/>
        <end position="46"/>
    </location>
</feature>
<keyword evidence="1" id="KW-0472">Membrane</keyword>
<sequence length="80" mass="8346">MESLEYALIPIILGVCEVLKQLGLPNRWAPLASLALGVVAGVFFLPGSILEGVLQGLVLGLSASGLYSGPKNLIKRGKSQ</sequence>
<dbReference type="EMBL" id="JAECVW010000012">
    <property type="protein sequence ID" value="MBH8596243.1"/>
    <property type="molecule type" value="Genomic_DNA"/>
</dbReference>
<keyword evidence="1" id="KW-0812">Transmembrane</keyword>
<protein>
    <recommendedName>
        <fullName evidence="4">Holin</fullName>
    </recommendedName>
</protein>
<evidence type="ECO:0000313" key="3">
    <source>
        <dbReference type="Proteomes" id="UP000633619"/>
    </source>
</evidence>
<accession>A0A8I1A890</accession>
<reference evidence="2 3" key="1">
    <citation type="submission" date="2020-12" db="EMBL/GenBank/DDBJ databases">
        <title>WGS of Thermoactinomyces spp.</title>
        <authorList>
            <person name="Cheng K."/>
        </authorList>
    </citation>
    <scope>NUCLEOTIDE SEQUENCE [LARGE SCALE GENOMIC DNA]</scope>
    <source>
        <strain evidence="3">CICC 10671\DSM 43846</strain>
    </source>
</reference>
<evidence type="ECO:0000313" key="2">
    <source>
        <dbReference type="EMBL" id="MBH8596243.1"/>
    </source>
</evidence>
<dbReference type="AlphaFoldDB" id="A0A8I1A890"/>
<dbReference type="RefSeq" id="WP_181733087.1">
    <property type="nucleotide sequence ID" value="NZ_JACEIR010000020.1"/>
</dbReference>
<gene>
    <name evidence="2" type="ORF">I8U20_13120</name>
</gene>
<keyword evidence="1" id="KW-1133">Transmembrane helix</keyword>
<dbReference type="Proteomes" id="UP000633619">
    <property type="component" value="Unassembled WGS sequence"/>
</dbReference>
<name>A0A8I1A890_THEIN</name>
<organism evidence="2 3">
    <name type="scientific">Thermoactinomyces intermedius</name>
    <dbReference type="NCBI Taxonomy" id="2024"/>
    <lineage>
        <taxon>Bacteria</taxon>
        <taxon>Bacillati</taxon>
        <taxon>Bacillota</taxon>
        <taxon>Bacilli</taxon>
        <taxon>Bacillales</taxon>
        <taxon>Thermoactinomycetaceae</taxon>
        <taxon>Thermoactinomyces</taxon>
    </lineage>
</organism>
<proteinExistence type="predicted"/>
<comment type="caution">
    <text evidence="2">The sequence shown here is derived from an EMBL/GenBank/DDBJ whole genome shotgun (WGS) entry which is preliminary data.</text>
</comment>
<keyword evidence="3" id="KW-1185">Reference proteome</keyword>